<reference evidence="2" key="1">
    <citation type="submission" date="2022-10" db="EMBL/GenBank/DDBJ databases">
        <title>Genome assembly of Pristionchus species.</title>
        <authorList>
            <person name="Yoshida K."/>
            <person name="Sommer R.J."/>
        </authorList>
    </citation>
    <scope>NUCLEOTIDE SEQUENCE [LARGE SCALE GENOMIC DNA]</scope>
    <source>
        <strain evidence="2">RS5460</strain>
    </source>
</reference>
<sequence>PQESPKRPIIRAKTVHYHGPGRTWSRSLVYSSKEELKRSLIEKTMTISRAECRYKEAARIEENAREAVIDGYFEKEDMEKILTVCEEARKPPGDEELPFYVARWKEETMNTE</sequence>
<feature type="non-terminal residue" evidence="1">
    <location>
        <position position="112"/>
    </location>
</feature>
<feature type="non-terminal residue" evidence="1">
    <location>
        <position position="1"/>
    </location>
</feature>
<gene>
    <name evidence="1" type="ORF">PMAYCL1PPCAC_07872</name>
</gene>
<evidence type="ECO:0000313" key="1">
    <source>
        <dbReference type="EMBL" id="GMR37677.1"/>
    </source>
</evidence>
<evidence type="ECO:0000313" key="2">
    <source>
        <dbReference type="Proteomes" id="UP001328107"/>
    </source>
</evidence>
<dbReference type="AlphaFoldDB" id="A0AAN4ZGV1"/>
<name>A0AAN4ZGV1_9BILA</name>
<proteinExistence type="predicted"/>
<comment type="caution">
    <text evidence="1">The sequence shown here is derived from an EMBL/GenBank/DDBJ whole genome shotgun (WGS) entry which is preliminary data.</text>
</comment>
<accession>A0AAN4ZGV1</accession>
<keyword evidence="2" id="KW-1185">Reference proteome</keyword>
<protein>
    <submittedName>
        <fullName evidence="1">Uncharacterized protein</fullName>
    </submittedName>
</protein>
<dbReference type="EMBL" id="BTRK01000002">
    <property type="protein sequence ID" value="GMR37677.1"/>
    <property type="molecule type" value="Genomic_DNA"/>
</dbReference>
<organism evidence="1 2">
    <name type="scientific">Pristionchus mayeri</name>
    <dbReference type="NCBI Taxonomy" id="1317129"/>
    <lineage>
        <taxon>Eukaryota</taxon>
        <taxon>Metazoa</taxon>
        <taxon>Ecdysozoa</taxon>
        <taxon>Nematoda</taxon>
        <taxon>Chromadorea</taxon>
        <taxon>Rhabditida</taxon>
        <taxon>Rhabditina</taxon>
        <taxon>Diplogasteromorpha</taxon>
        <taxon>Diplogasteroidea</taxon>
        <taxon>Neodiplogasteridae</taxon>
        <taxon>Pristionchus</taxon>
    </lineage>
</organism>
<dbReference type="Proteomes" id="UP001328107">
    <property type="component" value="Unassembled WGS sequence"/>
</dbReference>